<evidence type="ECO:0000313" key="2">
    <source>
        <dbReference type="EMBL" id="RXT42893.1"/>
    </source>
</evidence>
<dbReference type="GO" id="GO:0006355">
    <property type="term" value="P:regulation of DNA-templated transcription"/>
    <property type="evidence" value="ECO:0007669"/>
    <property type="project" value="InterPro"/>
</dbReference>
<feature type="domain" description="HTH luxR-type" evidence="1">
    <location>
        <begin position="157"/>
        <end position="214"/>
    </location>
</feature>
<reference evidence="2 3" key="1">
    <citation type="submission" date="2017-03" db="EMBL/GenBank/DDBJ databases">
        <authorList>
            <person name="Safronova V.I."/>
            <person name="Sazanova A.L."/>
            <person name="Chirak E.R."/>
        </authorList>
    </citation>
    <scope>NUCLEOTIDE SEQUENCE [LARGE SCALE GENOMIC DNA]</scope>
    <source>
        <strain evidence="2 3">Opo-243</strain>
    </source>
</reference>
<dbReference type="InterPro" id="IPR036388">
    <property type="entry name" value="WH-like_DNA-bd_sf"/>
</dbReference>
<comment type="caution">
    <text evidence="2">The sequence shown here is derived from an EMBL/GenBank/DDBJ whole genome shotgun (WGS) entry which is preliminary data.</text>
</comment>
<dbReference type="InterPro" id="IPR000792">
    <property type="entry name" value="Tscrpt_reg_LuxR_C"/>
</dbReference>
<dbReference type="AlphaFoldDB" id="A0A4Q1UWE8"/>
<dbReference type="GO" id="GO:0003677">
    <property type="term" value="F:DNA binding"/>
    <property type="evidence" value="ECO:0007669"/>
    <property type="project" value="InterPro"/>
</dbReference>
<proteinExistence type="predicted"/>
<accession>A0A4Q1UWE8</accession>
<dbReference type="Gene3D" id="1.10.10.10">
    <property type="entry name" value="Winged helix-like DNA-binding domain superfamily/Winged helix DNA-binding domain"/>
    <property type="match status" value="1"/>
</dbReference>
<dbReference type="InterPro" id="IPR016032">
    <property type="entry name" value="Sig_transdc_resp-reg_C-effctor"/>
</dbReference>
<dbReference type="SUPFAM" id="SSF46894">
    <property type="entry name" value="C-terminal effector domain of the bipartite response regulators"/>
    <property type="match status" value="1"/>
</dbReference>
<name>A0A4Q1UWE8_9BRAD</name>
<gene>
    <name evidence="2" type="ORF">B5V03_24000</name>
</gene>
<organism evidence="2 3">
    <name type="scientific">Bradyrhizobium betae</name>
    <dbReference type="NCBI Taxonomy" id="244734"/>
    <lineage>
        <taxon>Bacteria</taxon>
        <taxon>Pseudomonadati</taxon>
        <taxon>Pseudomonadota</taxon>
        <taxon>Alphaproteobacteria</taxon>
        <taxon>Hyphomicrobiales</taxon>
        <taxon>Nitrobacteraceae</taxon>
        <taxon>Bradyrhizobium</taxon>
    </lineage>
</organism>
<dbReference type="Proteomes" id="UP000290819">
    <property type="component" value="Unassembled WGS sequence"/>
</dbReference>
<keyword evidence="3" id="KW-1185">Reference proteome</keyword>
<evidence type="ECO:0000259" key="1">
    <source>
        <dbReference type="SMART" id="SM00421"/>
    </source>
</evidence>
<dbReference type="SMART" id="SM00421">
    <property type="entry name" value="HTH_LUXR"/>
    <property type="match status" value="1"/>
</dbReference>
<sequence>MSSGKYAYDATPQRALALGRLFDRHGAERRILTQVLDNVRVGVFLLGPNARLDFANAPGRAMLEEGALLVERMGLLTATTPKLQRALRGALAVAEDGNEAGPLSLLASPPLRYSVRALPLMAGEGQATNALRSAKVAVYVRKISPADPLALEALARLYECTPGEVRVIDAVMKVDGMKALAQFLGLTQATVKTHLHNVFRKTHTSGQRELVKLIAGFAEPQQE</sequence>
<dbReference type="EMBL" id="MZXW01000032">
    <property type="protein sequence ID" value="RXT42893.1"/>
    <property type="molecule type" value="Genomic_DNA"/>
</dbReference>
<evidence type="ECO:0000313" key="3">
    <source>
        <dbReference type="Proteomes" id="UP000290819"/>
    </source>
</evidence>
<protein>
    <recommendedName>
        <fullName evidence="1">HTH luxR-type domain-containing protein</fullName>
    </recommendedName>
</protein>